<evidence type="ECO:0000313" key="2">
    <source>
        <dbReference type="Proteomes" id="UP000327493"/>
    </source>
</evidence>
<accession>A0A5J5D3K5</accession>
<evidence type="ECO:0000313" key="1">
    <source>
        <dbReference type="EMBL" id="KAA8586111.1"/>
    </source>
</evidence>
<dbReference type="EMBL" id="VOFY01000014">
    <property type="protein sequence ID" value="KAA8586111.1"/>
    <property type="molecule type" value="Genomic_DNA"/>
</dbReference>
<keyword evidence="2" id="KW-1185">Reference proteome</keyword>
<comment type="caution">
    <text evidence="1">The sequence shown here is derived from an EMBL/GenBank/DDBJ whole genome shotgun (WGS) entry which is preliminary data.</text>
</comment>
<protein>
    <submittedName>
        <fullName evidence="1">Uncharacterized protein</fullName>
    </submittedName>
</protein>
<sequence>MECTTDLGAAQVLSDTMPTSTQCHYPAAINPASRQPSSLHSVMFHHVSFQPMALPPSLLPSFCSDLSCFFPLVSQAHLNANTLQPSQIGEAAHRLVLMGIQGVFTDKRRAHSVFKAFRWCGPLRSVVRRELS</sequence>
<feature type="non-terminal residue" evidence="1">
    <location>
        <position position="132"/>
    </location>
</feature>
<proteinExistence type="predicted"/>
<reference evidence="1 2" key="1">
    <citation type="submission" date="2019-08" db="EMBL/GenBank/DDBJ databases">
        <title>A chromosome-level genome assembly, high-density linkage maps, and genome scans reveal the genomic architecture of hybrid incompatibilities underlying speciation via character displacement in darters (Percidae: Etheostominae).</title>
        <authorList>
            <person name="Moran R.L."/>
            <person name="Catchen J.M."/>
            <person name="Fuller R.C."/>
        </authorList>
    </citation>
    <scope>NUCLEOTIDE SEQUENCE [LARGE SCALE GENOMIC DNA]</scope>
    <source>
        <strain evidence="1">EspeVRDwgs_2016</strain>
        <tissue evidence="1">Muscle</tissue>
    </source>
</reference>
<dbReference type="Proteomes" id="UP000327493">
    <property type="component" value="Chromosome 14"/>
</dbReference>
<dbReference type="AlphaFoldDB" id="A0A5J5D3K5"/>
<organism evidence="1 2">
    <name type="scientific">Etheostoma spectabile</name>
    <name type="common">orangethroat darter</name>
    <dbReference type="NCBI Taxonomy" id="54343"/>
    <lineage>
        <taxon>Eukaryota</taxon>
        <taxon>Metazoa</taxon>
        <taxon>Chordata</taxon>
        <taxon>Craniata</taxon>
        <taxon>Vertebrata</taxon>
        <taxon>Euteleostomi</taxon>
        <taxon>Actinopterygii</taxon>
        <taxon>Neopterygii</taxon>
        <taxon>Teleostei</taxon>
        <taxon>Neoteleostei</taxon>
        <taxon>Acanthomorphata</taxon>
        <taxon>Eupercaria</taxon>
        <taxon>Perciformes</taxon>
        <taxon>Percoidei</taxon>
        <taxon>Percidae</taxon>
        <taxon>Etheostomatinae</taxon>
        <taxon>Etheostoma</taxon>
    </lineage>
</organism>
<name>A0A5J5D3K5_9PERO</name>
<gene>
    <name evidence="1" type="ORF">FQN60_007680</name>
</gene>